<feature type="region of interest" description="Disordered" evidence="1">
    <location>
        <begin position="1"/>
        <end position="30"/>
    </location>
</feature>
<protein>
    <recommendedName>
        <fullName evidence="4">Protein JASON</fullName>
    </recommendedName>
</protein>
<accession>A0A2U1Q2Z0</accession>
<dbReference type="OrthoDB" id="1932581at2759"/>
<dbReference type="STRING" id="35608.A0A2U1Q2Z0"/>
<feature type="compositionally biased region" description="Polar residues" evidence="1">
    <location>
        <begin position="217"/>
        <end position="233"/>
    </location>
</feature>
<dbReference type="AlphaFoldDB" id="A0A2U1Q2Z0"/>
<sequence>MRAKYLKDCGTIPQTPAEIRNNEKLKGSDVGETQSLKFNSWLQTASVEKLNVEKETDQLPSPVKLFDEFENRSDSSPRSPQRKALSSSNYVETLDVDTDQKQNPTASRNKSVRFECEIDASSYSLNSSLSEVTCEEPKPFGLPSDYSVSKPSPYPTPISLTDDMQTPGTVFPSYVRDKDIRNNPLLKPVENADQLKEMMKENLSSDDKELNVDTSLSSWLPPKQANQGRTNRPFTGKTAGDRPIIGMVAAHWNHDVTVASPPKWWDGNGIPNSTNKYKEDQKVSWHATPFEERLEKALSEDRLIAERKELRKTPLAPTALDENEGRMSHFESSSILINGV</sequence>
<reference evidence="2 3" key="1">
    <citation type="journal article" date="2018" name="Mol. Plant">
        <title>The genome of Artemisia annua provides insight into the evolution of Asteraceae family and artemisinin biosynthesis.</title>
        <authorList>
            <person name="Shen Q."/>
            <person name="Zhang L."/>
            <person name="Liao Z."/>
            <person name="Wang S."/>
            <person name="Yan T."/>
            <person name="Shi P."/>
            <person name="Liu M."/>
            <person name="Fu X."/>
            <person name="Pan Q."/>
            <person name="Wang Y."/>
            <person name="Lv Z."/>
            <person name="Lu X."/>
            <person name="Zhang F."/>
            <person name="Jiang W."/>
            <person name="Ma Y."/>
            <person name="Chen M."/>
            <person name="Hao X."/>
            <person name="Li L."/>
            <person name="Tang Y."/>
            <person name="Lv G."/>
            <person name="Zhou Y."/>
            <person name="Sun X."/>
            <person name="Brodelius P.E."/>
            <person name="Rose J.K.C."/>
            <person name="Tang K."/>
        </authorList>
    </citation>
    <scope>NUCLEOTIDE SEQUENCE [LARGE SCALE GENOMIC DNA]</scope>
    <source>
        <strain evidence="3">cv. Huhao1</strain>
        <tissue evidence="2">Leaf</tissue>
    </source>
</reference>
<dbReference type="GO" id="GO:0007142">
    <property type="term" value="P:male meiosis II"/>
    <property type="evidence" value="ECO:0007669"/>
    <property type="project" value="InterPro"/>
</dbReference>
<feature type="compositionally biased region" description="Polar residues" evidence="1">
    <location>
        <begin position="76"/>
        <end position="91"/>
    </location>
</feature>
<evidence type="ECO:0000313" key="2">
    <source>
        <dbReference type="EMBL" id="PWA92323.1"/>
    </source>
</evidence>
<evidence type="ECO:0008006" key="4">
    <source>
        <dbReference type="Google" id="ProtNLM"/>
    </source>
</evidence>
<feature type="region of interest" description="Disordered" evidence="1">
    <location>
        <begin position="68"/>
        <end position="109"/>
    </location>
</feature>
<proteinExistence type="predicted"/>
<gene>
    <name evidence="2" type="ORF">CTI12_AA080980</name>
</gene>
<dbReference type="Proteomes" id="UP000245207">
    <property type="component" value="Unassembled WGS sequence"/>
</dbReference>
<dbReference type="PANTHER" id="PTHR33318:SF7">
    <property type="entry name" value="PROTEIN JASON"/>
    <property type="match status" value="1"/>
</dbReference>
<feature type="compositionally biased region" description="Basic and acidic residues" evidence="1">
    <location>
        <begin position="20"/>
        <end position="29"/>
    </location>
</feature>
<organism evidence="2 3">
    <name type="scientific">Artemisia annua</name>
    <name type="common">Sweet wormwood</name>
    <dbReference type="NCBI Taxonomy" id="35608"/>
    <lineage>
        <taxon>Eukaryota</taxon>
        <taxon>Viridiplantae</taxon>
        <taxon>Streptophyta</taxon>
        <taxon>Embryophyta</taxon>
        <taxon>Tracheophyta</taxon>
        <taxon>Spermatophyta</taxon>
        <taxon>Magnoliopsida</taxon>
        <taxon>eudicotyledons</taxon>
        <taxon>Gunneridae</taxon>
        <taxon>Pentapetalae</taxon>
        <taxon>asterids</taxon>
        <taxon>campanulids</taxon>
        <taxon>Asterales</taxon>
        <taxon>Asteraceae</taxon>
        <taxon>Asteroideae</taxon>
        <taxon>Anthemideae</taxon>
        <taxon>Artemisiinae</taxon>
        <taxon>Artemisia</taxon>
    </lineage>
</organism>
<evidence type="ECO:0000313" key="3">
    <source>
        <dbReference type="Proteomes" id="UP000245207"/>
    </source>
</evidence>
<dbReference type="EMBL" id="PKPP01000472">
    <property type="protein sequence ID" value="PWA92323.1"/>
    <property type="molecule type" value="Genomic_DNA"/>
</dbReference>
<name>A0A2U1Q2Z0_ARTAN</name>
<evidence type="ECO:0000256" key="1">
    <source>
        <dbReference type="SAM" id="MobiDB-lite"/>
    </source>
</evidence>
<keyword evidence="3" id="KW-1185">Reference proteome</keyword>
<dbReference type="PANTHER" id="PTHR33318">
    <property type="entry name" value="ASPARTYL/GLUTAMYL-TRNA(ASN/GLN) AMIDOTRANSFERASE SUBUNIT"/>
    <property type="match status" value="1"/>
</dbReference>
<dbReference type="InterPro" id="IPR039300">
    <property type="entry name" value="JASON"/>
</dbReference>
<comment type="caution">
    <text evidence="2">The sequence shown here is derived from an EMBL/GenBank/DDBJ whole genome shotgun (WGS) entry which is preliminary data.</text>
</comment>
<feature type="region of interest" description="Disordered" evidence="1">
    <location>
        <begin position="217"/>
        <end position="238"/>
    </location>
</feature>